<proteinExistence type="predicted"/>
<evidence type="ECO:0000313" key="2">
    <source>
        <dbReference type="Proteomes" id="UP000887159"/>
    </source>
</evidence>
<dbReference type="AlphaFoldDB" id="A0A8X6V0C0"/>
<dbReference type="EMBL" id="BMAU01021103">
    <property type="protein sequence ID" value="GFX90587.1"/>
    <property type="molecule type" value="Genomic_DNA"/>
</dbReference>
<dbReference type="Proteomes" id="UP000887159">
    <property type="component" value="Unassembled WGS sequence"/>
</dbReference>
<reference evidence="1" key="1">
    <citation type="submission" date="2020-08" db="EMBL/GenBank/DDBJ databases">
        <title>Multicomponent nature underlies the extraordinary mechanical properties of spider dragline silk.</title>
        <authorList>
            <person name="Kono N."/>
            <person name="Nakamura H."/>
            <person name="Mori M."/>
            <person name="Yoshida Y."/>
            <person name="Ohtoshi R."/>
            <person name="Malay A.D."/>
            <person name="Moran D.A.P."/>
            <person name="Tomita M."/>
            <person name="Numata K."/>
            <person name="Arakawa K."/>
        </authorList>
    </citation>
    <scope>NUCLEOTIDE SEQUENCE</scope>
</reference>
<keyword evidence="2" id="KW-1185">Reference proteome</keyword>
<protein>
    <submittedName>
        <fullName evidence="1">Uncharacterized protein</fullName>
    </submittedName>
</protein>
<name>A0A8X6V0C0_TRICX</name>
<accession>A0A8X6V0C0</accession>
<organism evidence="1 2">
    <name type="scientific">Trichonephila clavipes</name>
    <name type="common">Golden silk orbweaver</name>
    <name type="synonym">Nephila clavipes</name>
    <dbReference type="NCBI Taxonomy" id="2585209"/>
    <lineage>
        <taxon>Eukaryota</taxon>
        <taxon>Metazoa</taxon>
        <taxon>Ecdysozoa</taxon>
        <taxon>Arthropoda</taxon>
        <taxon>Chelicerata</taxon>
        <taxon>Arachnida</taxon>
        <taxon>Araneae</taxon>
        <taxon>Araneomorphae</taxon>
        <taxon>Entelegynae</taxon>
        <taxon>Araneoidea</taxon>
        <taxon>Nephilidae</taxon>
        <taxon>Trichonephila</taxon>
    </lineage>
</organism>
<sequence>MAAETWWLWSRIRGRRLMCWSQVLLKTRPVEGWIHVKSVEAQSPPVCVVEFERGVIDGAREMERSISEIAMKFGFSRRPFHECTMNIGNPVKHQIYDITAAGKRSCKNGTNDN</sequence>
<gene>
    <name evidence="1" type="ORF">TNCV_3194051</name>
</gene>
<evidence type="ECO:0000313" key="1">
    <source>
        <dbReference type="EMBL" id="GFX90587.1"/>
    </source>
</evidence>
<comment type="caution">
    <text evidence="1">The sequence shown here is derived from an EMBL/GenBank/DDBJ whole genome shotgun (WGS) entry which is preliminary data.</text>
</comment>